<proteinExistence type="predicted"/>
<organism evidence="1 2">
    <name type="scientific">Dryococelus australis</name>
    <dbReference type="NCBI Taxonomy" id="614101"/>
    <lineage>
        <taxon>Eukaryota</taxon>
        <taxon>Metazoa</taxon>
        <taxon>Ecdysozoa</taxon>
        <taxon>Arthropoda</taxon>
        <taxon>Hexapoda</taxon>
        <taxon>Insecta</taxon>
        <taxon>Pterygota</taxon>
        <taxon>Neoptera</taxon>
        <taxon>Polyneoptera</taxon>
        <taxon>Phasmatodea</taxon>
        <taxon>Verophasmatodea</taxon>
        <taxon>Anareolatae</taxon>
        <taxon>Phasmatidae</taxon>
        <taxon>Eurycanthinae</taxon>
        <taxon>Dryococelus</taxon>
    </lineage>
</organism>
<evidence type="ECO:0000313" key="1">
    <source>
        <dbReference type="EMBL" id="KAJ8876208.1"/>
    </source>
</evidence>
<sequence>MKQHRNKRVVNGRFPRISGIVRHDSHVQKSGMARLLASHQGELGSIPGEVAPGFSRVEFVPDDAAGRRVFSGSSRPYSPPFTLIGSQDFVEGMEFVLPESPRYALRENLLVVSYLCSASWGTTQAVRDVRNIGALLIIFRRYRLFTRFQVSEAQLVWIGDIHYLPKSNWAPVHNVCSVVVTPLESRRATSCGYNSSHPVWHALYECLQDIHGDSSPFLSRPFHELSNGFWSGLWAGQSNRRTLLSAYHCIRISEFDSRVEELLCGRPPPSPHIIEHSAHAGREDRPVCGCGSRFHITSSISSRSVTPPLHKAGNTIDTGLENLGMSRNMEWSGKTWACHGIWSGQGKPGHVTEYGVVRENLGMSRNMEWSGKTWACHGIWSGQGKPGHVTEYGVVRENLGMSRNMEWSGKTWACHGIWSGQGKPGKVRAAMRWRPSRFSHSRTRCSTFSITRHNAAAGIALIPAEILCLRVFRSVETLYF</sequence>
<evidence type="ECO:0000313" key="2">
    <source>
        <dbReference type="Proteomes" id="UP001159363"/>
    </source>
</evidence>
<name>A0ABQ9GW00_9NEOP</name>
<keyword evidence="2" id="KW-1185">Reference proteome</keyword>
<protein>
    <submittedName>
        <fullName evidence="1">Uncharacterized protein</fullName>
    </submittedName>
</protein>
<comment type="caution">
    <text evidence="1">The sequence shown here is derived from an EMBL/GenBank/DDBJ whole genome shotgun (WGS) entry which is preliminary data.</text>
</comment>
<dbReference type="Proteomes" id="UP001159363">
    <property type="component" value="Chromosome 8"/>
</dbReference>
<gene>
    <name evidence="1" type="ORF">PR048_024118</name>
</gene>
<accession>A0ABQ9GW00</accession>
<dbReference type="EMBL" id="JARBHB010000009">
    <property type="protein sequence ID" value="KAJ8876208.1"/>
    <property type="molecule type" value="Genomic_DNA"/>
</dbReference>
<reference evidence="1 2" key="1">
    <citation type="submission" date="2023-02" db="EMBL/GenBank/DDBJ databases">
        <title>LHISI_Scaffold_Assembly.</title>
        <authorList>
            <person name="Stuart O.P."/>
            <person name="Cleave R."/>
            <person name="Magrath M.J.L."/>
            <person name="Mikheyev A.S."/>
        </authorList>
    </citation>
    <scope>NUCLEOTIDE SEQUENCE [LARGE SCALE GENOMIC DNA]</scope>
    <source>
        <strain evidence="1">Daus_M_001</strain>
        <tissue evidence="1">Leg muscle</tissue>
    </source>
</reference>